<dbReference type="GO" id="GO:0009289">
    <property type="term" value="C:pilus"/>
    <property type="evidence" value="ECO:0007669"/>
    <property type="project" value="InterPro"/>
</dbReference>
<protein>
    <submittedName>
        <fullName evidence="1">Uncharacterized protein</fullName>
    </submittedName>
</protein>
<gene>
    <name evidence="1" type="ORF">BJI69_06365</name>
</gene>
<reference evidence="2" key="1">
    <citation type="submission" date="2016-09" db="EMBL/GenBank/DDBJ databases">
        <authorList>
            <person name="Lysoe E."/>
        </authorList>
    </citation>
    <scope>NUCLEOTIDE SEQUENCE [LARGE SCALE GENOMIC DNA]</scope>
    <source>
        <strain evidence="2">LJ96T</strain>
    </source>
</reference>
<dbReference type="Proteomes" id="UP000182987">
    <property type="component" value="Chromosome"/>
</dbReference>
<dbReference type="STRING" id="1440763.BJI69_06365"/>
<organism evidence="1 2">
    <name type="scientific">Luteibacter rhizovicinus DSM 16549</name>
    <dbReference type="NCBI Taxonomy" id="1440763"/>
    <lineage>
        <taxon>Bacteria</taxon>
        <taxon>Pseudomonadati</taxon>
        <taxon>Pseudomonadota</taxon>
        <taxon>Gammaproteobacteria</taxon>
        <taxon>Lysobacterales</taxon>
        <taxon>Rhodanobacteraceae</taxon>
        <taxon>Luteibacter</taxon>
    </lineage>
</organism>
<dbReference type="KEGG" id="lrz:BJI69_06365"/>
<accession>A0A0G9HG24</accession>
<dbReference type="RefSeq" id="WP_046965724.1">
    <property type="nucleotide sequence ID" value="NZ_CP017480.1"/>
</dbReference>
<keyword evidence="2" id="KW-1185">Reference proteome</keyword>
<dbReference type="Gene3D" id="2.60.40.1090">
    <property type="entry name" value="Fimbrial-type adhesion domain"/>
    <property type="match status" value="1"/>
</dbReference>
<dbReference type="PATRIC" id="fig|1440763.5.peg.39"/>
<evidence type="ECO:0000313" key="1">
    <source>
        <dbReference type="EMBL" id="APG03568.1"/>
    </source>
</evidence>
<dbReference type="OrthoDB" id="5945895at2"/>
<dbReference type="AlphaFoldDB" id="A0A0G9HG24"/>
<dbReference type="GO" id="GO:0007155">
    <property type="term" value="P:cell adhesion"/>
    <property type="evidence" value="ECO:0007669"/>
    <property type="project" value="InterPro"/>
</dbReference>
<dbReference type="EMBL" id="CP017480">
    <property type="protein sequence ID" value="APG03568.1"/>
    <property type="molecule type" value="Genomic_DNA"/>
</dbReference>
<sequence length="98" mass="10661">MSECKDPIGLVAQFTFGATSDADPLANDLFRMFSGGPTHVGLEIANEAKRTIRPGRPYQANALATGENFEFYVRLRESVPNVGGGAFVRPVTIRVDFL</sequence>
<evidence type="ECO:0000313" key="2">
    <source>
        <dbReference type="Proteomes" id="UP000182987"/>
    </source>
</evidence>
<dbReference type="InterPro" id="IPR036937">
    <property type="entry name" value="Adhesion_dom_fimbrial_sf"/>
</dbReference>
<name>A0A0G9HG24_9GAMM</name>
<proteinExistence type="predicted"/>